<dbReference type="InterPro" id="IPR038377">
    <property type="entry name" value="Na/Glc_symporter_sf"/>
</dbReference>
<organism evidence="13">
    <name type="scientific">Medioppia subpectinata</name>
    <dbReference type="NCBI Taxonomy" id="1979941"/>
    <lineage>
        <taxon>Eukaryota</taxon>
        <taxon>Metazoa</taxon>
        <taxon>Ecdysozoa</taxon>
        <taxon>Arthropoda</taxon>
        <taxon>Chelicerata</taxon>
        <taxon>Arachnida</taxon>
        <taxon>Acari</taxon>
        <taxon>Acariformes</taxon>
        <taxon>Sarcoptiformes</taxon>
        <taxon>Oribatida</taxon>
        <taxon>Brachypylina</taxon>
        <taxon>Oppioidea</taxon>
        <taxon>Oppiidae</taxon>
        <taxon>Medioppia</taxon>
    </lineage>
</organism>
<dbReference type="GO" id="GO:0015293">
    <property type="term" value="F:symporter activity"/>
    <property type="evidence" value="ECO:0007669"/>
    <property type="project" value="TreeGrafter"/>
</dbReference>
<dbReference type="GO" id="GO:0006814">
    <property type="term" value="P:sodium ion transport"/>
    <property type="evidence" value="ECO:0007669"/>
    <property type="project" value="UniProtKB-KW"/>
</dbReference>
<dbReference type="AlphaFoldDB" id="A0A7R9LUR1"/>
<evidence type="ECO:0000256" key="5">
    <source>
        <dbReference type="ARBA" id="ARBA00022692"/>
    </source>
</evidence>
<comment type="subcellular location">
    <subcellularLocation>
        <location evidence="1">Cell membrane</location>
        <topology evidence="1">Multi-pass membrane protein</topology>
    </subcellularLocation>
</comment>
<dbReference type="PANTHER" id="PTHR42985">
    <property type="entry name" value="SODIUM-COUPLED MONOCARBOXYLATE TRANSPORTER"/>
    <property type="match status" value="1"/>
</dbReference>
<dbReference type="GO" id="GO:0005886">
    <property type="term" value="C:plasma membrane"/>
    <property type="evidence" value="ECO:0007669"/>
    <property type="project" value="UniProtKB-SubCell"/>
</dbReference>
<evidence type="ECO:0000313" key="14">
    <source>
        <dbReference type="Proteomes" id="UP000759131"/>
    </source>
</evidence>
<gene>
    <name evidence="13" type="ORF">OSB1V03_LOCUS21540</name>
</gene>
<accession>A0A7R9LUR1</accession>
<dbReference type="PROSITE" id="PS50283">
    <property type="entry name" value="NA_SOLUT_SYMP_3"/>
    <property type="match status" value="1"/>
</dbReference>
<evidence type="ECO:0000256" key="8">
    <source>
        <dbReference type="ARBA" id="ARBA00023065"/>
    </source>
</evidence>
<keyword evidence="3" id="KW-0813">Transport</keyword>
<dbReference type="InterPro" id="IPR001734">
    <property type="entry name" value="Na/solute_symporter"/>
</dbReference>
<dbReference type="EMBL" id="OC895152">
    <property type="protein sequence ID" value="CAD7647633.1"/>
    <property type="molecule type" value="Genomic_DNA"/>
</dbReference>
<evidence type="ECO:0000256" key="6">
    <source>
        <dbReference type="ARBA" id="ARBA00022989"/>
    </source>
</evidence>
<evidence type="ECO:0000256" key="4">
    <source>
        <dbReference type="ARBA" id="ARBA00022475"/>
    </source>
</evidence>
<feature type="transmembrane region" description="Helical" evidence="12">
    <location>
        <begin position="62"/>
        <end position="83"/>
    </location>
</feature>
<reference evidence="13" key="1">
    <citation type="submission" date="2020-11" db="EMBL/GenBank/DDBJ databases">
        <authorList>
            <person name="Tran Van P."/>
        </authorList>
    </citation>
    <scope>NUCLEOTIDE SEQUENCE</scope>
</reference>
<dbReference type="InterPro" id="IPR051163">
    <property type="entry name" value="Sodium:Solute_Symporter_SSF"/>
</dbReference>
<evidence type="ECO:0000256" key="10">
    <source>
        <dbReference type="ARBA" id="ARBA00023201"/>
    </source>
</evidence>
<keyword evidence="8" id="KW-0406">Ion transport</keyword>
<evidence type="ECO:0000256" key="2">
    <source>
        <dbReference type="ARBA" id="ARBA00006434"/>
    </source>
</evidence>
<comment type="similarity">
    <text evidence="2 11">Belongs to the sodium:solute symporter (SSF) (TC 2.A.21) family.</text>
</comment>
<keyword evidence="4" id="KW-1003">Cell membrane</keyword>
<keyword evidence="7" id="KW-0915">Sodium</keyword>
<name>A0A7R9LUR1_9ACAR</name>
<keyword evidence="6 12" id="KW-1133">Transmembrane helix</keyword>
<evidence type="ECO:0000313" key="13">
    <source>
        <dbReference type="EMBL" id="CAD7647633.1"/>
    </source>
</evidence>
<feature type="transmembrane region" description="Helical" evidence="12">
    <location>
        <begin position="109"/>
        <end position="127"/>
    </location>
</feature>
<dbReference type="EMBL" id="CAJPIZ010040577">
    <property type="protein sequence ID" value="CAG2121594.1"/>
    <property type="molecule type" value="Genomic_DNA"/>
</dbReference>
<evidence type="ECO:0000256" key="11">
    <source>
        <dbReference type="RuleBase" id="RU362091"/>
    </source>
</evidence>
<dbReference type="Proteomes" id="UP000759131">
    <property type="component" value="Unassembled WGS sequence"/>
</dbReference>
<keyword evidence="10" id="KW-0739">Sodium transport</keyword>
<proteinExistence type="inferred from homology"/>
<dbReference type="PANTHER" id="PTHR42985:SF40">
    <property type="entry name" value="LD47995P-RELATED"/>
    <property type="match status" value="1"/>
</dbReference>
<evidence type="ECO:0000256" key="3">
    <source>
        <dbReference type="ARBA" id="ARBA00022448"/>
    </source>
</evidence>
<dbReference type="Gene3D" id="1.20.1730.10">
    <property type="entry name" value="Sodium/glucose cotransporter"/>
    <property type="match status" value="1"/>
</dbReference>
<keyword evidence="14" id="KW-1185">Reference proteome</keyword>
<dbReference type="Pfam" id="PF00474">
    <property type="entry name" value="SSF"/>
    <property type="match status" value="1"/>
</dbReference>
<sequence length="147" mass="16049">MILSTVQLPYLGVVLYGPSLALASVTPLSVTGSIIVVGAICTFYTSIGGIKAVIWTDVMQTILMFSGLLMVAIVGSIEMGGLIKPWKIAYDNNRLVLFNSEFSLYRGDTFWAVFLGTLTGWTGTYCVKQTQVQRYCCMSSPQKAKKL</sequence>
<protein>
    <submittedName>
        <fullName evidence="13">Uncharacterized protein</fullName>
    </submittedName>
</protein>
<feature type="transmembrane region" description="Helical" evidence="12">
    <location>
        <begin position="33"/>
        <end position="55"/>
    </location>
</feature>
<evidence type="ECO:0000256" key="7">
    <source>
        <dbReference type="ARBA" id="ARBA00023053"/>
    </source>
</evidence>
<evidence type="ECO:0000256" key="9">
    <source>
        <dbReference type="ARBA" id="ARBA00023136"/>
    </source>
</evidence>
<evidence type="ECO:0000256" key="1">
    <source>
        <dbReference type="ARBA" id="ARBA00004651"/>
    </source>
</evidence>
<evidence type="ECO:0000256" key="12">
    <source>
        <dbReference type="SAM" id="Phobius"/>
    </source>
</evidence>
<keyword evidence="9 12" id="KW-0472">Membrane</keyword>
<keyword evidence="5 12" id="KW-0812">Transmembrane</keyword>
<dbReference type="OrthoDB" id="6504109at2759"/>